<proteinExistence type="predicted"/>
<gene>
    <name evidence="2" type="ORF">g.44301</name>
</gene>
<dbReference type="AlphaFoldDB" id="A0A1B6CW13"/>
<feature type="compositionally biased region" description="Basic and acidic residues" evidence="1">
    <location>
        <begin position="117"/>
        <end position="142"/>
    </location>
</feature>
<sequence>WKCSICRRKLQSRVQPVLAQDSTDSLLDVPVLEGLQRRHSDVKIGSSSLTVSSGGPSGLAPPRSPELRRHSDVSPASLKELEKARERELQWRQHKRDGGTSAHGGSPVGSRATSPSVERRNFIGDDKTHFESQRQRELKAEPIDGEDGNDPESWRRHGTVANRARRKSRVQKQHSYDDEIKNAGAQNNVVPGAADVGLGLPAQLPRRASAYDVFMARGETGRVGGDASPIVGRRASFRAPPPD</sequence>
<feature type="region of interest" description="Disordered" evidence="1">
    <location>
        <begin position="43"/>
        <end position="175"/>
    </location>
</feature>
<evidence type="ECO:0000256" key="1">
    <source>
        <dbReference type="SAM" id="MobiDB-lite"/>
    </source>
</evidence>
<feature type="compositionally biased region" description="Basic residues" evidence="1">
    <location>
        <begin position="163"/>
        <end position="172"/>
    </location>
</feature>
<evidence type="ECO:0000313" key="2">
    <source>
        <dbReference type="EMBL" id="JAS17574.1"/>
    </source>
</evidence>
<protein>
    <submittedName>
        <fullName evidence="2">Uncharacterized protein</fullName>
    </submittedName>
</protein>
<dbReference type="EMBL" id="GEDC01019724">
    <property type="protein sequence ID" value="JAS17574.1"/>
    <property type="molecule type" value="Transcribed_RNA"/>
</dbReference>
<feature type="region of interest" description="Disordered" evidence="1">
    <location>
        <begin position="220"/>
        <end position="243"/>
    </location>
</feature>
<name>A0A1B6CW13_9HEMI</name>
<feature type="compositionally biased region" description="Low complexity" evidence="1">
    <location>
        <begin position="45"/>
        <end position="54"/>
    </location>
</feature>
<reference evidence="2" key="1">
    <citation type="submission" date="2015-12" db="EMBL/GenBank/DDBJ databases">
        <title>De novo transcriptome assembly of four potential Pierce s Disease insect vectors from Arizona vineyards.</title>
        <authorList>
            <person name="Tassone E.E."/>
        </authorList>
    </citation>
    <scope>NUCLEOTIDE SEQUENCE</scope>
</reference>
<feature type="non-terminal residue" evidence="2">
    <location>
        <position position="243"/>
    </location>
</feature>
<accession>A0A1B6CW13</accession>
<organism evidence="2">
    <name type="scientific">Clastoptera arizonana</name>
    <name type="common">Arizona spittle bug</name>
    <dbReference type="NCBI Taxonomy" id="38151"/>
    <lineage>
        <taxon>Eukaryota</taxon>
        <taxon>Metazoa</taxon>
        <taxon>Ecdysozoa</taxon>
        <taxon>Arthropoda</taxon>
        <taxon>Hexapoda</taxon>
        <taxon>Insecta</taxon>
        <taxon>Pterygota</taxon>
        <taxon>Neoptera</taxon>
        <taxon>Paraneoptera</taxon>
        <taxon>Hemiptera</taxon>
        <taxon>Auchenorrhyncha</taxon>
        <taxon>Cercopoidea</taxon>
        <taxon>Clastopteridae</taxon>
        <taxon>Clastoptera</taxon>
    </lineage>
</organism>
<feature type="compositionally biased region" description="Basic and acidic residues" evidence="1">
    <location>
        <begin position="79"/>
        <end position="91"/>
    </location>
</feature>
<feature type="non-terminal residue" evidence="2">
    <location>
        <position position="1"/>
    </location>
</feature>